<protein>
    <submittedName>
        <fullName evidence="1">Uncharacterized protein</fullName>
    </submittedName>
</protein>
<dbReference type="EMBL" id="ADBJ01000036">
    <property type="protein sequence ID" value="EFA79163.1"/>
    <property type="molecule type" value="Genomic_DNA"/>
</dbReference>
<keyword evidence="2" id="KW-1185">Reference proteome</keyword>
<dbReference type="AlphaFoldDB" id="D3BHI6"/>
<dbReference type="InParanoid" id="D3BHI6"/>
<evidence type="ECO:0000313" key="1">
    <source>
        <dbReference type="EMBL" id="EFA79163.1"/>
    </source>
</evidence>
<comment type="caution">
    <text evidence="1">The sequence shown here is derived from an EMBL/GenBank/DDBJ whole genome shotgun (WGS) entry which is preliminary data.</text>
</comment>
<name>D3BHI6_HETP5</name>
<organism evidence="1 2">
    <name type="scientific">Heterostelium pallidum (strain ATCC 26659 / Pp 5 / PN500)</name>
    <name type="common">Cellular slime mold</name>
    <name type="synonym">Polysphondylium pallidum</name>
    <dbReference type="NCBI Taxonomy" id="670386"/>
    <lineage>
        <taxon>Eukaryota</taxon>
        <taxon>Amoebozoa</taxon>
        <taxon>Evosea</taxon>
        <taxon>Eumycetozoa</taxon>
        <taxon>Dictyostelia</taxon>
        <taxon>Acytosteliales</taxon>
        <taxon>Acytosteliaceae</taxon>
        <taxon>Heterostelium</taxon>
    </lineage>
</organism>
<accession>D3BHI6</accession>
<reference evidence="1 2" key="1">
    <citation type="journal article" date="2011" name="Genome Res.">
        <title>Phylogeny-wide analysis of social amoeba genomes highlights ancient origins for complex intercellular communication.</title>
        <authorList>
            <person name="Heidel A.J."/>
            <person name="Lawal H.M."/>
            <person name="Felder M."/>
            <person name="Schilde C."/>
            <person name="Helps N.R."/>
            <person name="Tunggal B."/>
            <person name="Rivero F."/>
            <person name="John U."/>
            <person name="Schleicher M."/>
            <person name="Eichinger L."/>
            <person name="Platzer M."/>
            <person name="Noegel A.A."/>
            <person name="Schaap P."/>
            <person name="Gloeckner G."/>
        </authorList>
    </citation>
    <scope>NUCLEOTIDE SEQUENCE [LARGE SCALE GENOMIC DNA]</scope>
    <source>
        <strain evidence="2">ATCC 26659 / Pp 5 / PN500</strain>
    </source>
</reference>
<dbReference type="Proteomes" id="UP000001396">
    <property type="component" value="Unassembled WGS sequence"/>
</dbReference>
<proteinExistence type="predicted"/>
<sequence>MVEMKKNNHISVCDVDDDDVVSEQF</sequence>
<evidence type="ECO:0000313" key="2">
    <source>
        <dbReference type="Proteomes" id="UP000001396"/>
    </source>
</evidence>
<gene>
    <name evidence="1" type="ORF">PPL_07988</name>
</gene>